<dbReference type="InterPro" id="IPR000825">
    <property type="entry name" value="SUF_FeS_clus_asmbl_SufBD_core"/>
</dbReference>
<dbReference type="InterPro" id="IPR037284">
    <property type="entry name" value="SUF_FeS_clus_asmbl_SufBD_sf"/>
</dbReference>
<dbReference type="RefSeq" id="WP_126613741.1">
    <property type="nucleotide sequence ID" value="NZ_CP034562.1"/>
</dbReference>
<proteinExistence type="inferred from homology"/>
<dbReference type="AlphaFoldDB" id="A0A3Q9FQD0"/>
<dbReference type="OrthoDB" id="9768262at2"/>
<dbReference type="PANTHER" id="PTHR43575">
    <property type="entry name" value="PROTEIN ABCI7, CHLOROPLASTIC"/>
    <property type="match status" value="1"/>
</dbReference>
<dbReference type="InterPro" id="IPR055346">
    <property type="entry name" value="Fe-S_cluster_assembly_SufBD"/>
</dbReference>
<dbReference type="InterPro" id="IPR045595">
    <property type="entry name" value="SufBD_N"/>
</dbReference>
<dbReference type="NCBIfam" id="TIGR01981">
    <property type="entry name" value="sufD"/>
    <property type="match status" value="1"/>
</dbReference>
<gene>
    <name evidence="4" type="primary">sufD</name>
    <name evidence="4" type="ORF">EI427_08825</name>
</gene>
<feature type="domain" description="SUF system FeS cluster assembly SufBD core" evidence="2">
    <location>
        <begin position="172"/>
        <end position="401"/>
    </location>
</feature>
<organism evidence="4 5">
    <name type="scientific">Flammeovirga pectinis</name>
    <dbReference type="NCBI Taxonomy" id="2494373"/>
    <lineage>
        <taxon>Bacteria</taxon>
        <taxon>Pseudomonadati</taxon>
        <taxon>Bacteroidota</taxon>
        <taxon>Cytophagia</taxon>
        <taxon>Cytophagales</taxon>
        <taxon>Flammeovirgaceae</taxon>
        <taxon>Flammeovirga</taxon>
    </lineage>
</organism>
<feature type="domain" description="SUF system FeS cluster assembly SufBD N-terminal" evidence="3">
    <location>
        <begin position="24"/>
        <end position="167"/>
    </location>
</feature>
<accession>A0A3Q9FQD0</accession>
<protein>
    <submittedName>
        <fullName evidence="4">Fe-S cluster assembly protein SufD</fullName>
    </submittedName>
</protein>
<dbReference type="Proteomes" id="UP000267268">
    <property type="component" value="Chromosome 1"/>
</dbReference>
<dbReference type="InterPro" id="IPR011542">
    <property type="entry name" value="SUF_FeS_clus_asmbl_SufD"/>
</dbReference>
<dbReference type="Pfam" id="PF19295">
    <property type="entry name" value="SufBD_N"/>
    <property type="match status" value="1"/>
</dbReference>
<dbReference type="GO" id="GO:0016226">
    <property type="term" value="P:iron-sulfur cluster assembly"/>
    <property type="evidence" value="ECO:0007669"/>
    <property type="project" value="InterPro"/>
</dbReference>
<evidence type="ECO:0000313" key="4">
    <source>
        <dbReference type="EMBL" id="AZQ62338.1"/>
    </source>
</evidence>
<name>A0A3Q9FQD0_9BACT</name>
<evidence type="ECO:0000259" key="3">
    <source>
        <dbReference type="Pfam" id="PF19295"/>
    </source>
</evidence>
<reference evidence="4 5" key="1">
    <citation type="submission" date="2018-12" db="EMBL/GenBank/DDBJ databases">
        <title>Flammeovirga pectinis sp. nov., isolated from the gut of the Korean scallop, Patinopecten yessoensis.</title>
        <authorList>
            <person name="Bae J.-W."/>
            <person name="Jeong Y.-S."/>
            <person name="Kang W."/>
        </authorList>
    </citation>
    <scope>NUCLEOTIDE SEQUENCE [LARGE SCALE GENOMIC DNA]</scope>
    <source>
        <strain evidence="4 5">L12M1</strain>
    </source>
</reference>
<evidence type="ECO:0000256" key="1">
    <source>
        <dbReference type="ARBA" id="ARBA00043967"/>
    </source>
</evidence>
<dbReference type="EMBL" id="CP034562">
    <property type="protein sequence ID" value="AZQ62338.1"/>
    <property type="molecule type" value="Genomic_DNA"/>
</dbReference>
<sequence>MSIVIENGALKNNALAYIEDTIEAVPALVELRTAAAEKFASTDFPSINHEEWKYTNLKKLVSSTFNFAVSASVTAEDIEKYLIDGTDVLVFVNGIFNNNLSKYTSTDKVIVAPLAKALIEHTDLVTAHLGKYADSDLPFVGVNTAAITDGVFVYAKRNALSETPVTILNVIVGEDTAVQPRLLAVLEEGAQVSIIERNAVIGNQNVLINSVSEINVAERAILNHVKLQDEEDSTNLVTLTEAKQADNSVYHNITITTGGQLVRNNLNIALGQHCEGLMTGLYLLKGKTLVDNHTVVDHKMPNSYSNELYKGILSEKSKAVFNGKIFVREDAQKTNAFQSNKNILLSPDAVVNTKPQLEIWADDVSCSHGCTVGALDEEPMFYLRARGIPEDKARALLTYAFAGDVIEKISNNSVRSIVERIVANEMGYPLD</sequence>
<dbReference type="PANTHER" id="PTHR43575:SF1">
    <property type="entry name" value="PROTEIN ABCI7, CHLOROPLASTIC"/>
    <property type="match status" value="1"/>
</dbReference>
<dbReference type="Pfam" id="PF01458">
    <property type="entry name" value="SUFBD_core"/>
    <property type="match status" value="1"/>
</dbReference>
<dbReference type="KEGG" id="fll:EI427_08825"/>
<evidence type="ECO:0000259" key="2">
    <source>
        <dbReference type="Pfam" id="PF01458"/>
    </source>
</evidence>
<comment type="similarity">
    <text evidence="1">Belongs to the iron-sulfur cluster assembly SufBD family.</text>
</comment>
<keyword evidence="5" id="KW-1185">Reference proteome</keyword>
<dbReference type="SUPFAM" id="SSF101960">
    <property type="entry name" value="Stabilizer of iron transporter SufD"/>
    <property type="match status" value="1"/>
</dbReference>
<evidence type="ECO:0000313" key="5">
    <source>
        <dbReference type="Proteomes" id="UP000267268"/>
    </source>
</evidence>